<organism evidence="4">
    <name type="scientific">Schistosoma curassoni</name>
    <dbReference type="NCBI Taxonomy" id="6186"/>
    <lineage>
        <taxon>Eukaryota</taxon>
        <taxon>Metazoa</taxon>
        <taxon>Spiralia</taxon>
        <taxon>Lophotrochozoa</taxon>
        <taxon>Platyhelminthes</taxon>
        <taxon>Trematoda</taxon>
        <taxon>Digenea</taxon>
        <taxon>Strigeidida</taxon>
        <taxon>Schistosomatoidea</taxon>
        <taxon>Schistosomatidae</taxon>
        <taxon>Schistosoma</taxon>
    </lineage>
</organism>
<dbReference type="WBParaSite" id="SCUD_0001250501-mRNA-1">
    <property type="protein sequence ID" value="SCUD_0001250501-mRNA-1"/>
    <property type="gene ID" value="SCUD_0001250501"/>
</dbReference>
<protein>
    <submittedName>
        <fullName evidence="4">DEP domain-containing protein</fullName>
    </submittedName>
</protein>
<evidence type="ECO:0000313" key="2">
    <source>
        <dbReference type="EMBL" id="VDP49023.1"/>
    </source>
</evidence>
<evidence type="ECO:0000256" key="1">
    <source>
        <dbReference type="SAM" id="MobiDB-lite"/>
    </source>
</evidence>
<dbReference type="EMBL" id="UZAK01035167">
    <property type="protein sequence ID" value="VDP49023.1"/>
    <property type="molecule type" value="Genomic_DNA"/>
</dbReference>
<name>A0A183KBW4_9TREM</name>
<feature type="compositionally biased region" description="Low complexity" evidence="1">
    <location>
        <begin position="166"/>
        <end position="187"/>
    </location>
</feature>
<sequence>MFLPRSEGLTLNEFLSLHPSDISTIPLQSTIYNNHNTSIEQKFNNQHSRNFSTFMNHSTIKQPMNKEEIINPSILIRTKSNFSNKQQLKRSNTISVTKNINEKLNSNISIDELIQSTRQQKKHLPVQYNPLNDTVMDNNGLIQKLHQQRLFQRAQSEHPIRDNGDNNNNNVPNSHSVSLPPHTWNNNNNNTSSTFRSIFSQRGYNFGRPFWQQNFTSDQNELKPSLGRVKNYYYYLNKRDLICWLIEIEERESISEFSLDDSIIMDTKGLSLLGNDICNDHCVKKLYIQTSVKDGLLLSTSFTINHFALSLITSTTTVTSSTSATISSTGTPTHFNKPSSDQYTSKMIWSEKFVEEFLKKSLLTTSANNVVHNQNEPVCLSSSFSGTTLVQWFCRHIIKSGCPWSHGLISVVCQLCNCLLQLGVLRRDLKSKTVNSTSTDNNSFRIQNISSYRNSSNATAEIFEVSS</sequence>
<keyword evidence="3" id="KW-1185">Reference proteome</keyword>
<evidence type="ECO:0000313" key="3">
    <source>
        <dbReference type="Proteomes" id="UP000279833"/>
    </source>
</evidence>
<evidence type="ECO:0000313" key="4">
    <source>
        <dbReference type="WBParaSite" id="SCUD_0001250501-mRNA-1"/>
    </source>
</evidence>
<feature type="region of interest" description="Disordered" evidence="1">
    <location>
        <begin position="158"/>
        <end position="187"/>
    </location>
</feature>
<reference evidence="4" key="1">
    <citation type="submission" date="2016-06" db="UniProtKB">
        <authorList>
            <consortium name="WormBaseParasite"/>
        </authorList>
    </citation>
    <scope>IDENTIFICATION</scope>
</reference>
<gene>
    <name evidence="2" type="ORF">SCUD_LOCUS12502</name>
</gene>
<accession>A0A183KBW4</accession>
<dbReference type="AlphaFoldDB" id="A0A183KBW4"/>
<dbReference type="Proteomes" id="UP000279833">
    <property type="component" value="Unassembled WGS sequence"/>
</dbReference>
<reference evidence="2 3" key="2">
    <citation type="submission" date="2018-11" db="EMBL/GenBank/DDBJ databases">
        <authorList>
            <consortium name="Pathogen Informatics"/>
        </authorList>
    </citation>
    <scope>NUCLEOTIDE SEQUENCE [LARGE SCALE GENOMIC DNA]</scope>
    <source>
        <strain evidence="2">Dakar</strain>
        <strain evidence="3">Dakar, Senegal</strain>
    </source>
</reference>
<proteinExistence type="predicted"/>